<proteinExistence type="predicted"/>
<reference evidence="1 2" key="1">
    <citation type="journal article" date="2022" name="Nat. Plants">
        <title>Genomes of leafy and leafless Platanthera orchids illuminate the evolution of mycoheterotrophy.</title>
        <authorList>
            <person name="Li M.H."/>
            <person name="Liu K.W."/>
            <person name="Li Z."/>
            <person name="Lu H.C."/>
            <person name="Ye Q.L."/>
            <person name="Zhang D."/>
            <person name="Wang J.Y."/>
            <person name="Li Y.F."/>
            <person name="Zhong Z.M."/>
            <person name="Liu X."/>
            <person name="Yu X."/>
            <person name="Liu D.K."/>
            <person name="Tu X.D."/>
            <person name="Liu B."/>
            <person name="Hao Y."/>
            <person name="Liao X.Y."/>
            <person name="Jiang Y.T."/>
            <person name="Sun W.H."/>
            <person name="Chen J."/>
            <person name="Chen Y.Q."/>
            <person name="Ai Y."/>
            <person name="Zhai J.W."/>
            <person name="Wu S.S."/>
            <person name="Zhou Z."/>
            <person name="Hsiao Y.Y."/>
            <person name="Wu W.L."/>
            <person name="Chen Y.Y."/>
            <person name="Lin Y.F."/>
            <person name="Hsu J.L."/>
            <person name="Li C.Y."/>
            <person name="Wang Z.W."/>
            <person name="Zhao X."/>
            <person name="Zhong W.Y."/>
            <person name="Ma X.K."/>
            <person name="Ma L."/>
            <person name="Huang J."/>
            <person name="Chen G.Z."/>
            <person name="Huang M.Z."/>
            <person name="Huang L."/>
            <person name="Peng D.H."/>
            <person name="Luo Y.B."/>
            <person name="Zou S.Q."/>
            <person name="Chen S.P."/>
            <person name="Lan S."/>
            <person name="Tsai W.C."/>
            <person name="Van de Peer Y."/>
            <person name="Liu Z.J."/>
        </authorList>
    </citation>
    <scope>NUCLEOTIDE SEQUENCE [LARGE SCALE GENOMIC DNA]</scope>
    <source>
        <strain evidence="1">Lor287</strain>
    </source>
</reference>
<dbReference type="PANTHER" id="PTHR10972">
    <property type="entry name" value="OXYSTEROL-BINDING PROTEIN-RELATED"/>
    <property type="match status" value="1"/>
</dbReference>
<dbReference type="Pfam" id="PF01237">
    <property type="entry name" value="Oxysterol_BP"/>
    <property type="match status" value="1"/>
</dbReference>
<dbReference type="PANTHER" id="PTHR10972:SF96">
    <property type="entry name" value="OXYSTEROL-BINDING PROTEIN-RELATED PROTEIN 1A-RELATED"/>
    <property type="match status" value="1"/>
</dbReference>
<dbReference type="EMBL" id="JBBWWQ010000019">
    <property type="protein sequence ID" value="KAK8919173.1"/>
    <property type="molecule type" value="Genomic_DNA"/>
</dbReference>
<protein>
    <submittedName>
        <fullName evidence="1">Oxysterol-binding protein-related protein 1C</fullName>
    </submittedName>
</protein>
<dbReference type="AlphaFoldDB" id="A0AAP0FWF0"/>
<evidence type="ECO:0000313" key="1">
    <source>
        <dbReference type="EMBL" id="KAK8919173.1"/>
    </source>
</evidence>
<dbReference type="SUPFAM" id="SSF144000">
    <property type="entry name" value="Oxysterol-binding protein-like"/>
    <property type="match status" value="1"/>
</dbReference>
<dbReference type="Proteomes" id="UP001418222">
    <property type="component" value="Unassembled WGS sequence"/>
</dbReference>
<dbReference type="InterPro" id="IPR000648">
    <property type="entry name" value="Oxysterol-bd"/>
</dbReference>
<evidence type="ECO:0000313" key="2">
    <source>
        <dbReference type="Proteomes" id="UP001418222"/>
    </source>
</evidence>
<dbReference type="GO" id="GO:0005829">
    <property type="term" value="C:cytosol"/>
    <property type="evidence" value="ECO:0007669"/>
    <property type="project" value="TreeGrafter"/>
</dbReference>
<gene>
    <name evidence="1" type="primary">ORP1C</name>
    <name evidence="1" type="ORF">KSP39_PZI022012</name>
</gene>
<sequence length="198" mass="22298">MKLTSSNICCGRGGAADTFPSKKMAARDWSISLEHFCNGKWSMSTNTATTSITPQQFMETTMGSSSAHQRLFPLQYLGCKHIVVCGEHIVHGIVQNRSGKTMATLFGFAITLEELTPGLKELLPPTDSRLRPDQRFLKNGEFDMANSEKSRLEQRQRQWILFWYNNARPNSVGSFRLRGSWPIALVLSLRALRTLCNL</sequence>
<name>A0AAP0FWF0_9ASPA</name>
<dbReference type="InterPro" id="IPR037239">
    <property type="entry name" value="OSBP_sf"/>
</dbReference>
<comment type="caution">
    <text evidence="1">The sequence shown here is derived from an EMBL/GenBank/DDBJ whole genome shotgun (WGS) entry which is preliminary data.</text>
</comment>
<organism evidence="1 2">
    <name type="scientific">Platanthera zijinensis</name>
    <dbReference type="NCBI Taxonomy" id="2320716"/>
    <lineage>
        <taxon>Eukaryota</taxon>
        <taxon>Viridiplantae</taxon>
        <taxon>Streptophyta</taxon>
        <taxon>Embryophyta</taxon>
        <taxon>Tracheophyta</taxon>
        <taxon>Spermatophyta</taxon>
        <taxon>Magnoliopsida</taxon>
        <taxon>Liliopsida</taxon>
        <taxon>Asparagales</taxon>
        <taxon>Orchidaceae</taxon>
        <taxon>Orchidoideae</taxon>
        <taxon>Orchideae</taxon>
        <taxon>Orchidinae</taxon>
        <taxon>Platanthera</taxon>
    </lineage>
</organism>
<accession>A0AAP0FWF0</accession>
<keyword evidence="2" id="KW-1185">Reference proteome</keyword>
<dbReference type="GO" id="GO:0032934">
    <property type="term" value="F:sterol binding"/>
    <property type="evidence" value="ECO:0007669"/>
    <property type="project" value="TreeGrafter"/>
</dbReference>
<dbReference type="GO" id="GO:0016020">
    <property type="term" value="C:membrane"/>
    <property type="evidence" value="ECO:0007669"/>
    <property type="project" value="TreeGrafter"/>
</dbReference>